<keyword evidence="3" id="KW-1185">Reference proteome</keyword>
<dbReference type="STRING" id="230819.A0A5C3LB46"/>
<dbReference type="Proteomes" id="UP000307440">
    <property type="component" value="Unassembled WGS sequence"/>
</dbReference>
<evidence type="ECO:0000313" key="3">
    <source>
        <dbReference type="Proteomes" id="UP000307440"/>
    </source>
</evidence>
<dbReference type="Gene3D" id="2.30.30.30">
    <property type="match status" value="1"/>
</dbReference>
<sequence length="363" mass="42514">MSLKYFSRRTAIDATTNNPFLTNWNHLLTIPKAWRRRNALYDPKLKSVRTRDRIRCWNIVPGDQIRIRGDDSKTLHEVLSINRLSNRVFVKGAVNSEKENEVRMNKNYHYSRCQLFVGNYEFPTGDGLGKEAVPVFAERISSTKARWSILQGRFAWTRFATKTLPKIPWEEKDIVIPWPKPEKPTLPEPAHYDTPRDVVAKLTYKMPQFHQSLVGPIPRPPSEDDFLTSLYNAGLRRYLPAAPLEIYLTKELSNPHSRGKKMQRWKAHKSIEKARLGEITALELKDLAGRTEREAKADAAFRWREEIKNKKTEQQKMRWKHKVGDPKMVRKAKTKVKREDRQRRKLSDLVLEDEPNQVLPKSR</sequence>
<gene>
    <name evidence="2" type="ORF">FA15DRAFT_632108</name>
</gene>
<dbReference type="OrthoDB" id="359154at2759"/>
<dbReference type="InterPro" id="IPR014722">
    <property type="entry name" value="Rib_uL2_dom2"/>
</dbReference>
<name>A0A5C3LB46_COPMA</name>
<reference evidence="2 3" key="1">
    <citation type="journal article" date="2019" name="Nat. Ecol. Evol.">
        <title>Megaphylogeny resolves global patterns of mushroom evolution.</title>
        <authorList>
            <person name="Varga T."/>
            <person name="Krizsan K."/>
            <person name="Foldi C."/>
            <person name="Dima B."/>
            <person name="Sanchez-Garcia M."/>
            <person name="Sanchez-Ramirez S."/>
            <person name="Szollosi G.J."/>
            <person name="Szarkandi J.G."/>
            <person name="Papp V."/>
            <person name="Albert L."/>
            <person name="Andreopoulos W."/>
            <person name="Angelini C."/>
            <person name="Antonin V."/>
            <person name="Barry K.W."/>
            <person name="Bougher N.L."/>
            <person name="Buchanan P."/>
            <person name="Buyck B."/>
            <person name="Bense V."/>
            <person name="Catcheside P."/>
            <person name="Chovatia M."/>
            <person name="Cooper J."/>
            <person name="Damon W."/>
            <person name="Desjardin D."/>
            <person name="Finy P."/>
            <person name="Geml J."/>
            <person name="Haridas S."/>
            <person name="Hughes K."/>
            <person name="Justo A."/>
            <person name="Karasinski D."/>
            <person name="Kautmanova I."/>
            <person name="Kiss B."/>
            <person name="Kocsube S."/>
            <person name="Kotiranta H."/>
            <person name="LaButti K.M."/>
            <person name="Lechner B.E."/>
            <person name="Liimatainen K."/>
            <person name="Lipzen A."/>
            <person name="Lukacs Z."/>
            <person name="Mihaltcheva S."/>
            <person name="Morgado L.N."/>
            <person name="Niskanen T."/>
            <person name="Noordeloos M.E."/>
            <person name="Ohm R.A."/>
            <person name="Ortiz-Santana B."/>
            <person name="Ovrebo C."/>
            <person name="Racz N."/>
            <person name="Riley R."/>
            <person name="Savchenko A."/>
            <person name="Shiryaev A."/>
            <person name="Soop K."/>
            <person name="Spirin V."/>
            <person name="Szebenyi C."/>
            <person name="Tomsovsky M."/>
            <person name="Tulloss R.E."/>
            <person name="Uehling J."/>
            <person name="Grigoriev I.V."/>
            <person name="Vagvolgyi C."/>
            <person name="Papp T."/>
            <person name="Martin F.M."/>
            <person name="Miettinen O."/>
            <person name="Hibbett D.S."/>
            <person name="Nagy L.G."/>
        </authorList>
    </citation>
    <scope>NUCLEOTIDE SEQUENCE [LARGE SCALE GENOMIC DNA]</scope>
    <source>
        <strain evidence="2 3">CBS 121175</strain>
    </source>
</reference>
<evidence type="ECO:0008006" key="4">
    <source>
        <dbReference type="Google" id="ProtNLM"/>
    </source>
</evidence>
<accession>A0A5C3LB46</accession>
<feature type="region of interest" description="Disordered" evidence="1">
    <location>
        <begin position="311"/>
        <end position="363"/>
    </location>
</feature>
<dbReference type="AlphaFoldDB" id="A0A5C3LB46"/>
<dbReference type="EMBL" id="ML210150">
    <property type="protein sequence ID" value="TFK29246.1"/>
    <property type="molecule type" value="Genomic_DNA"/>
</dbReference>
<feature type="compositionally biased region" description="Basic and acidic residues" evidence="1">
    <location>
        <begin position="311"/>
        <end position="328"/>
    </location>
</feature>
<feature type="compositionally biased region" description="Basic and acidic residues" evidence="1">
    <location>
        <begin position="337"/>
        <end position="347"/>
    </location>
</feature>
<proteinExistence type="predicted"/>
<evidence type="ECO:0000313" key="2">
    <source>
        <dbReference type="EMBL" id="TFK29246.1"/>
    </source>
</evidence>
<evidence type="ECO:0000256" key="1">
    <source>
        <dbReference type="SAM" id="MobiDB-lite"/>
    </source>
</evidence>
<organism evidence="2 3">
    <name type="scientific">Coprinopsis marcescibilis</name>
    <name type="common">Agaric fungus</name>
    <name type="synonym">Psathyrella marcescibilis</name>
    <dbReference type="NCBI Taxonomy" id="230819"/>
    <lineage>
        <taxon>Eukaryota</taxon>
        <taxon>Fungi</taxon>
        <taxon>Dikarya</taxon>
        <taxon>Basidiomycota</taxon>
        <taxon>Agaricomycotina</taxon>
        <taxon>Agaricomycetes</taxon>
        <taxon>Agaricomycetidae</taxon>
        <taxon>Agaricales</taxon>
        <taxon>Agaricineae</taxon>
        <taxon>Psathyrellaceae</taxon>
        <taxon>Coprinopsis</taxon>
    </lineage>
</organism>
<protein>
    <recommendedName>
        <fullName evidence="4">KOW domain-containing protein</fullName>
    </recommendedName>
</protein>